<feature type="domain" description="NACHT" evidence="8">
    <location>
        <begin position="328"/>
        <end position="462"/>
    </location>
</feature>
<dbReference type="Ensembl" id="ENSONIT00000037655.1">
    <property type="protein sequence ID" value="ENSONIP00000067853.1"/>
    <property type="gene ID" value="ENSONIG00000040629.1"/>
</dbReference>
<feature type="compositionally biased region" description="Basic residues" evidence="7">
    <location>
        <begin position="28"/>
        <end position="41"/>
    </location>
</feature>
<dbReference type="Pfam" id="PF17779">
    <property type="entry name" value="WHD_NOD2"/>
    <property type="match status" value="1"/>
</dbReference>
<keyword evidence="6" id="KW-0067">ATP-binding</keyword>
<keyword evidence="2" id="KW-0963">Cytoplasm</keyword>
<evidence type="ECO:0000313" key="10">
    <source>
        <dbReference type="Proteomes" id="UP000005207"/>
    </source>
</evidence>
<name>A0A669E518_ORENI</name>
<reference evidence="9" key="2">
    <citation type="submission" date="2025-08" db="UniProtKB">
        <authorList>
            <consortium name="Ensembl"/>
        </authorList>
    </citation>
    <scope>IDENTIFICATION</scope>
</reference>
<dbReference type="InterPro" id="IPR032675">
    <property type="entry name" value="LRR_dom_sf"/>
</dbReference>
<dbReference type="Proteomes" id="UP000005207">
    <property type="component" value="Linkage group LG3"/>
</dbReference>
<dbReference type="Gene3D" id="3.80.10.10">
    <property type="entry name" value="Ribonuclease Inhibitor"/>
    <property type="match status" value="1"/>
</dbReference>
<dbReference type="FunFam" id="3.40.50.300:FF:001524">
    <property type="entry name" value="Si:dkey-126g1.7"/>
    <property type="match status" value="1"/>
</dbReference>
<dbReference type="PROSITE" id="PS50837">
    <property type="entry name" value="NACHT"/>
    <property type="match status" value="1"/>
</dbReference>
<proteinExistence type="predicted"/>
<feature type="compositionally biased region" description="Polar residues" evidence="7">
    <location>
        <begin position="117"/>
        <end position="127"/>
    </location>
</feature>
<dbReference type="Pfam" id="PF17776">
    <property type="entry name" value="NLRC4_HD2"/>
    <property type="match status" value="1"/>
</dbReference>
<dbReference type="Pfam" id="PF13516">
    <property type="entry name" value="LRR_6"/>
    <property type="match status" value="2"/>
</dbReference>
<evidence type="ECO:0000256" key="6">
    <source>
        <dbReference type="ARBA" id="ARBA00022840"/>
    </source>
</evidence>
<reference evidence="9" key="3">
    <citation type="submission" date="2025-09" db="UniProtKB">
        <authorList>
            <consortium name="Ensembl"/>
        </authorList>
    </citation>
    <scope>IDENTIFICATION</scope>
</reference>
<evidence type="ECO:0000313" key="9">
    <source>
        <dbReference type="Ensembl" id="ENSONIP00000067853.1"/>
    </source>
</evidence>
<dbReference type="InterPro" id="IPR007111">
    <property type="entry name" value="NACHT_NTPase"/>
</dbReference>
<evidence type="ECO:0000256" key="4">
    <source>
        <dbReference type="ARBA" id="ARBA00022737"/>
    </source>
</evidence>
<keyword evidence="10" id="KW-1185">Reference proteome</keyword>
<gene>
    <name evidence="9" type="primary">LOC112845192</name>
</gene>
<dbReference type="Pfam" id="PF14484">
    <property type="entry name" value="FISNA"/>
    <property type="match status" value="1"/>
</dbReference>
<dbReference type="InterPro" id="IPR029495">
    <property type="entry name" value="NACHT-assoc"/>
</dbReference>
<evidence type="ECO:0000259" key="8">
    <source>
        <dbReference type="PROSITE" id="PS50837"/>
    </source>
</evidence>
<feature type="compositionally biased region" description="Polar residues" evidence="7">
    <location>
        <begin position="149"/>
        <end position="164"/>
    </location>
</feature>
<dbReference type="SMART" id="SM01288">
    <property type="entry name" value="FISNA"/>
    <property type="match status" value="1"/>
</dbReference>
<feature type="region of interest" description="Disordered" evidence="7">
    <location>
        <begin position="1"/>
        <end position="164"/>
    </location>
</feature>
<reference evidence="10" key="1">
    <citation type="submission" date="2012-01" db="EMBL/GenBank/DDBJ databases">
        <title>The Genome Sequence of Oreochromis niloticus (Nile Tilapia).</title>
        <authorList>
            <consortium name="Broad Institute Genome Assembly Team"/>
            <consortium name="Broad Institute Sequencing Platform"/>
            <person name="Di Palma F."/>
            <person name="Johnson J."/>
            <person name="Lander E.S."/>
            <person name="Lindblad-Toh K."/>
        </authorList>
    </citation>
    <scope>NUCLEOTIDE SEQUENCE [LARGE SCALE GENOMIC DNA]</scope>
</reference>
<evidence type="ECO:0000256" key="5">
    <source>
        <dbReference type="ARBA" id="ARBA00022741"/>
    </source>
</evidence>
<evidence type="ECO:0000256" key="2">
    <source>
        <dbReference type="ARBA" id="ARBA00022490"/>
    </source>
</evidence>
<evidence type="ECO:0000256" key="7">
    <source>
        <dbReference type="SAM" id="MobiDB-lite"/>
    </source>
</evidence>
<dbReference type="SMART" id="SM00368">
    <property type="entry name" value="LRR_RI"/>
    <property type="match status" value="4"/>
</dbReference>
<comment type="subcellular location">
    <subcellularLocation>
        <location evidence="1">Cytoplasm</location>
    </subcellularLocation>
</comment>
<organism evidence="9 10">
    <name type="scientific">Oreochromis niloticus</name>
    <name type="common">Nile tilapia</name>
    <name type="synonym">Tilapia nilotica</name>
    <dbReference type="NCBI Taxonomy" id="8128"/>
    <lineage>
        <taxon>Eukaryota</taxon>
        <taxon>Metazoa</taxon>
        <taxon>Chordata</taxon>
        <taxon>Craniata</taxon>
        <taxon>Vertebrata</taxon>
        <taxon>Euteleostomi</taxon>
        <taxon>Actinopterygii</taxon>
        <taxon>Neopterygii</taxon>
        <taxon>Teleostei</taxon>
        <taxon>Neoteleostei</taxon>
        <taxon>Acanthomorphata</taxon>
        <taxon>Ovalentaria</taxon>
        <taxon>Cichlomorphae</taxon>
        <taxon>Cichliformes</taxon>
        <taxon>Cichlidae</taxon>
        <taxon>African cichlids</taxon>
        <taxon>Pseudocrenilabrinae</taxon>
        <taxon>Oreochromini</taxon>
        <taxon>Oreochromis</taxon>
    </lineage>
</organism>
<protein>
    <recommendedName>
        <fullName evidence="8">NACHT domain-containing protein</fullName>
    </recommendedName>
</protein>
<dbReference type="GO" id="GO:0005524">
    <property type="term" value="F:ATP binding"/>
    <property type="evidence" value="ECO:0007669"/>
    <property type="project" value="UniProtKB-KW"/>
</dbReference>
<dbReference type="SUPFAM" id="SSF52047">
    <property type="entry name" value="RNI-like"/>
    <property type="match status" value="1"/>
</dbReference>
<dbReference type="Pfam" id="PF05729">
    <property type="entry name" value="NACHT"/>
    <property type="match status" value="1"/>
</dbReference>
<dbReference type="InterPro" id="IPR041267">
    <property type="entry name" value="NLRP_HD2"/>
</dbReference>
<dbReference type="InterPro" id="IPR027417">
    <property type="entry name" value="P-loop_NTPase"/>
</dbReference>
<dbReference type="PANTHER" id="PTHR24106">
    <property type="entry name" value="NACHT, LRR AND CARD DOMAINS-CONTAINING"/>
    <property type="match status" value="1"/>
</dbReference>
<keyword evidence="3" id="KW-0433">Leucine-rich repeat</keyword>
<keyword evidence="4" id="KW-0677">Repeat</keyword>
<dbReference type="GeneTree" id="ENSGT01150000286915"/>
<sequence>MDQCEDREEGVPPSKSTLCGEHESQTKAQRKKRGRRRKRKPKSEPQTGPEPRKHDKSKSPPTNFKVQPLSAAEGIDGRPGPGPEPETSCVSLKSHSSKGIIIDFKSGVCPPAERGQRSQSAGSSCPSVRSDRSKDLPPAFSGEPGPTRVDQQSSEVPSGQSAQQHQTQLDSIFMLLEDNIITFVKNELKKIQKVLSPDYPECLESQRSSSREAFVKITVDFLRRMKQEELADRLQRQLQAAVCHRNLKSALKKKFQCVFEGIAKAGNPTLLNQIYTELYITEGGTAEVNDEHEVRQIETASRKPDRPETTIRQEDIFKASPGRDEPIRTVLTKGVAGIGKTVLTQKYSLDWAEDKANQDIQFIFPFTFRELNVLKEEKFSLVELVHHFFTETKEAGICSFEDFQVVFIFDGLDECRLPLDFHKTTILTDPRKSTSVDVLLINLIRGKLLPSARLWITTRPAAANQIPPDCVGMVTEVRGFTDPQKEEYFRKRFRDEEQASRIISHIKTSRSLHIMCHIPVFCWITATVLEDVLETREGGQLPKTLTEMYIHFLVVQAKVKKVKYDGGAETDPHWSPESRKMIESLGKLAFDQLQKGNLIFYESDLTECGIDIRAASVYSGVFTQIFKEERGLYQDTVFCFIHLSVQEFLAALHVHLTFINSGLNLMEQQQTTSQKSETRESAEKRFYQSAVNKALQSPNGHLDLFLRFLLGLSLQTNQTLLRGLLTQTGSSSQTNQETAQYIKKKLSENLSAEKSINLFHCLNELNDRSLVEEIQQSLRSGRLSTDKLSPAQWSALVFILLSSEKDLDVFDLKKYSASEKALLRLLPVVKASNKALLSVPDLSDRGCEALCSVLSSQSATLRELDLSNNNLQDPAVEFLSAGLRSPHCKVNTLRLSHCKLSERGYEALFSALSSQSSSLRQLDLSNSDLQDSGVKFLSAGLRSPHCKMETLRSGFKIFH</sequence>
<dbReference type="Gene3D" id="3.40.50.300">
    <property type="entry name" value="P-loop containing nucleotide triphosphate hydrolases"/>
    <property type="match status" value="1"/>
</dbReference>
<accession>A0A669E518</accession>
<dbReference type="PROSITE" id="PS51450">
    <property type="entry name" value="LRR"/>
    <property type="match status" value="1"/>
</dbReference>
<dbReference type="InterPro" id="IPR041075">
    <property type="entry name" value="NOD1/2_WH"/>
</dbReference>
<evidence type="ECO:0000256" key="1">
    <source>
        <dbReference type="ARBA" id="ARBA00004496"/>
    </source>
</evidence>
<dbReference type="GO" id="GO:0005737">
    <property type="term" value="C:cytoplasm"/>
    <property type="evidence" value="ECO:0007669"/>
    <property type="project" value="UniProtKB-SubCell"/>
</dbReference>
<dbReference type="InterPro" id="IPR051261">
    <property type="entry name" value="NLR"/>
</dbReference>
<dbReference type="InterPro" id="IPR001611">
    <property type="entry name" value="Leu-rich_rpt"/>
</dbReference>
<evidence type="ECO:0000256" key="3">
    <source>
        <dbReference type="ARBA" id="ARBA00022614"/>
    </source>
</evidence>
<dbReference type="AlphaFoldDB" id="A0A669E518"/>
<keyword evidence="5" id="KW-0547">Nucleotide-binding</keyword>